<comment type="similarity">
    <text evidence="2">Belongs to the cytochrome P450 family.</text>
</comment>
<dbReference type="GO" id="GO:0004497">
    <property type="term" value="F:monooxygenase activity"/>
    <property type="evidence" value="ECO:0007669"/>
    <property type="project" value="UniProtKB-KW"/>
</dbReference>
<keyword evidence="3" id="KW-0349">Heme</keyword>
<evidence type="ECO:0000256" key="4">
    <source>
        <dbReference type="ARBA" id="ARBA00022723"/>
    </source>
</evidence>
<dbReference type="Proteomes" id="UP001194746">
    <property type="component" value="Unassembled WGS sequence"/>
</dbReference>
<dbReference type="Gene3D" id="1.10.630.10">
    <property type="entry name" value="Cytochrome P450"/>
    <property type="match status" value="1"/>
</dbReference>
<dbReference type="PANTHER" id="PTHR46206:SF2">
    <property type="entry name" value="CYTOCHROME P450 MONOOXYGENASE AUSG-RELATED"/>
    <property type="match status" value="1"/>
</dbReference>
<evidence type="ECO:0000256" key="2">
    <source>
        <dbReference type="ARBA" id="ARBA00010617"/>
    </source>
</evidence>
<keyword evidence="7" id="KW-0503">Monooxygenase</keyword>
<keyword evidence="8" id="KW-0812">Transmembrane</keyword>
<dbReference type="AlphaFoldDB" id="A0AAD4GQ94"/>
<protein>
    <recommendedName>
        <fullName evidence="11">Cytochrome P450</fullName>
    </recommendedName>
</protein>
<dbReference type="InterPro" id="IPR001128">
    <property type="entry name" value="Cyt_P450"/>
</dbReference>
<evidence type="ECO:0000256" key="7">
    <source>
        <dbReference type="ARBA" id="ARBA00023033"/>
    </source>
</evidence>
<evidence type="ECO:0000256" key="8">
    <source>
        <dbReference type="SAM" id="Phobius"/>
    </source>
</evidence>
<keyword evidence="8" id="KW-0472">Membrane</keyword>
<evidence type="ECO:0008006" key="11">
    <source>
        <dbReference type="Google" id="ProtNLM"/>
    </source>
</evidence>
<keyword evidence="4" id="KW-0479">Metal-binding</keyword>
<accession>A0AAD4GQ94</accession>
<reference evidence="9" key="1">
    <citation type="journal article" date="2019" name="Beilstein J. Org. Chem.">
        <title>Nanangenines: drimane sesquiterpenoids as the dominant metabolite cohort of a novel Australian fungus, Aspergillus nanangensis.</title>
        <authorList>
            <person name="Lacey H.J."/>
            <person name="Gilchrist C.L.M."/>
            <person name="Crombie A."/>
            <person name="Kalaitzis J.A."/>
            <person name="Vuong D."/>
            <person name="Rutledge P.J."/>
            <person name="Turner P."/>
            <person name="Pitt J.I."/>
            <person name="Lacey E."/>
            <person name="Chooi Y.H."/>
            <person name="Piggott A.M."/>
        </authorList>
    </citation>
    <scope>NUCLEOTIDE SEQUENCE</scope>
    <source>
        <strain evidence="9">MST-FP2251</strain>
    </source>
</reference>
<evidence type="ECO:0000256" key="1">
    <source>
        <dbReference type="ARBA" id="ARBA00001971"/>
    </source>
</evidence>
<reference evidence="9" key="2">
    <citation type="submission" date="2020-02" db="EMBL/GenBank/DDBJ databases">
        <authorList>
            <person name="Gilchrist C.L.M."/>
            <person name="Chooi Y.-H."/>
        </authorList>
    </citation>
    <scope>NUCLEOTIDE SEQUENCE</scope>
    <source>
        <strain evidence="9">MST-FP2251</strain>
    </source>
</reference>
<dbReference type="EMBL" id="VCAU01000099">
    <property type="protein sequence ID" value="KAF9885266.1"/>
    <property type="molecule type" value="Genomic_DNA"/>
</dbReference>
<gene>
    <name evidence="9" type="ORF">FE257_013064</name>
</gene>
<dbReference type="GO" id="GO:0016705">
    <property type="term" value="F:oxidoreductase activity, acting on paired donors, with incorporation or reduction of molecular oxygen"/>
    <property type="evidence" value="ECO:0007669"/>
    <property type="project" value="InterPro"/>
</dbReference>
<dbReference type="GO" id="GO:0005506">
    <property type="term" value="F:iron ion binding"/>
    <property type="evidence" value="ECO:0007669"/>
    <property type="project" value="InterPro"/>
</dbReference>
<dbReference type="SUPFAM" id="SSF48264">
    <property type="entry name" value="Cytochrome P450"/>
    <property type="match status" value="1"/>
</dbReference>
<evidence type="ECO:0000313" key="10">
    <source>
        <dbReference type="Proteomes" id="UP001194746"/>
    </source>
</evidence>
<evidence type="ECO:0000313" key="9">
    <source>
        <dbReference type="EMBL" id="KAF9885266.1"/>
    </source>
</evidence>
<proteinExistence type="inferred from homology"/>
<dbReference type="GO" id="GO:0019748">
    <property type="term" value="P:secondary metabolic process"/>
    <property type="evidence" value="ECO:0007669"/>
    <property type="project" value="UniProtKB-ARBA"/>
</dbReference>
<comment type="caution">
    <text evidence="9">The sequence shown here is derived from an EMBL/GenBank/DDBJ whole genome shotgun (WGS) entry which is preliminary data.</text>
</comment>
<evidence type="ECO:0000256" key="5">
    <source>
        <dbReference type="ARBA" id="ARBA00023002"/>
    </source>
</evidence>
<dbReference type="Pfam" id="PF00067">
    <property type="entry name" value="p450"/>
    <property type="match status" value="1"/>
</dbReference>
<dbReference type="PANTHER" id="PTHR46206">
    <property type="entry name" value="CYTOCHROME P450"/>
    <property type="match status" value="1"/>
</dbReference>
<comment type="cofactor">
    <cofactor evidence="1">
        <name>heme</name>
        <dbReference type="ChEBI" id="CHEBI:30413"/>
    </cofactor>
</comment>
<dbReference type="InterPro" id="IPR036396">
    <property type="entry name" value="Cyt_P450_sf"/>
</dbReference>
<evidence type="ECO:0000256" key="3">
    <source>
        <dbReference type="ARBA" id="ARBA00022617"/>
    </source>
</evidence>
<organism evidence="9 10">
    <name type="scientific">Aspergillus nanangensis</name>
    <dbReference type="NCBI Taxonomy" id="2582783"/>
    <lineage>
        <taxon>Eukaryota</taxon>
        <taxon>Fungi</taxon>
        <taxon>Dikarya</taxon>
        <taxon>Ascomycota</taxon>
        <taxon>Pezizomycotina</taxon>
        <taxon>Eurotiomycetes</taxon>
        <taxon>Eurotiomycetidae</taxon>
        <taxon>Eurotiales</taxon>
        <taxon>Aspergillaceae</taxon>
        <taxon>Aspergillus</taxon>
        <taxon>Aspergillus subgen. Circumdati</taxon>
    </lineage>
</organism>
<keyword evidence="10" id="KW-1185">Reference proteome</keyword>
<dbReference type="GO" id="GO:0020037">
    <property type="term" value="F:heme binding"/>
    <property type="evidence" value="ECO:0007669"/>
    <property type="project" value="InterPro"/>
</dbReference>
<keyword evidence="8" id="KW-1133">Transmembrane helix</keyword>
<keyword evidence="6" id="KW-0408">Iron</keyword>
<name>A0AAD4GQ94_ASPNN</name>
<sequence length="338" mass="37961">MNLLQDDNILVRISHFDAFLILTLGVVCIGLFLNYDPPHKDLKVIGKRKWDVGGLYATYRFFFASQRVLSEGFQKDFFGTYPGFEAFNIHRTIFGDAVNKRLTPAMATLTKPLAQDSARMIGSVLVPTQEWKHSKIIEDITKIVSHVSSKVMLLDDSLGQVEKWHDLSVKYGKTANIVIVQLKLTPALLRPIVYWLLPSSYRLRKIVQKACDIVELELENANPQGTGKETPVSTLQWMKEVAERKNEAFNLAHGQLSMGVAAVLPMSNLVVNTLYDVTGTPGCIEPLQREIITALSHGGWDKRALDQMKLLDSAVKESLRLRSIQQSNIYPDPPIVNC</sequence>
<keyword evidence="5" id="KW-0560">Oxidoreductase</keyword>
<evidence type="ECO:0000256" key="6">
    <source>
        <dbReference type="ARBA" id="ARBA00023004"/>
    </source>
</evidence>
<feature type="transmembrane region" description="Helical" evidence="8">
    <location>
        <begin position="12"/>
        <end position="33"/>
    </location>
</feature>